<evidence type="ECO:0000256" key="1">
    <source>
        <dbReference type="ARBA" id="ARBA00011051"/>
    </source>
</evidence>
<sequence>MLLTIIPKLPMRDKAASKQFYIQGLGFSELGDYGDYLLLKKQFIELHLFEFKGLNPFENDGQVYIRTTEIEVLYQDLMDRKIPIHPNGPLENKAWGQKEFSLLDPDHNLLTFGENL</sequence>
<dbReference type="SUPFAM" id="SSF54593">
    <property type="entry name" value="Glyoxalase/Bleomycin resistance protein/Dihydroxybiphenyl dioxygenase"/>
    <property type="match status" value="1"/>
</dbReference>
<dbReference type="InterPro" id="IPR037523">
    <property type="entry name" value="VOC_core"/>
</dbReference>
<comment type="caution">
    <text evidence="5">The sequence shown here is derived from an EMBL/GenBank/DDBJ whole genome shotgun (WGS) entry which is preliminary data.</text>
</comment>
<dbReference type="PROSITE" id="PS51819">
    <property type="entry name" value="VOC"/>
    <property type="match status" value="1"/>
</dbReference>
<comment type="similarity">
    <text evidence="1">Belongs to the bleomycin resistance protein family.</text>
</comment>
<evidence type="ECO:0000259" key="4">
    <source>
        <dbReference type="PROSITE" id="PS51819"/>
    </source>
</evidence>
<organism evidence="5 6">
    <name type="scientific">Aquirufa novilacunae</name>
    <dbReference type="NCBI Taxonomy" id="3139305"/>
    <lineage>
        <taxon>Bacteria</taxon>
        <taxon>Pseudomonadati</taxon>
        <taxon>Bacteroidota</taxon>
        <taxon>Cytophagia</taxon>
        <taxon>Cytophagales</taxon>
        <taxon>Flectobacillaceae</taxon>
        <taxon>Aquirufa</taxon>
    </lineage>
</organism>
<reference evidence="5 6" key="1">
    <citation type="submission" date="2024-07" db="EMBL/GenBank/DDBJ databases">
        <authorList>
            <person name="Pitt A."/>
            <person name="Hahn M.W."/>
        </authorList>
    </citation>
    <scope>NUCLEOTIDE SEQUENCE [LARGE SCALE GENOMIC DNA]</scope>
    <source>
        <strain evidence="5 6">2-AUSEE-184A6</strain>
    </source>
</reference>
<feature type="domain" description="VOC" evidence="4">
    <location>
        <begin position="1"/>
        <end position="115"/>
    </location>
</feature>
<dbReference type="Proteomes" id="UP001623559">
    <property type="component" value="Unassembled WGS sequence"/>
</dbReference>
<dbReference type="Gene3D" id="3.10.180.10">
    <property type="entry name" value="2,3-Dihydroxybiphenyl 1,2-Dioxygenase, domain 1"/>
    <property type="match status" value="1"/>
</dbReference>
<protein>
    <recommendedName>
        <fullName evidence="2">Bleomycin resistance protein</fullName>
    </recommendedName>
</protein>
<proteinExistence type="inferred from homology"/>
<evidence type="ECO:0000313" key="5">
    <source>
        <dbReference type="EMBL" id="MFL0206328.1"/>
    </source>
</evidence>
<evidence type="ECO:0000313" key="6">
    <source>
        <dbReference type="Proteomes" id="UP001623559"/>
    </source>
</evidence>
<name>A0ABW8SX03_9BACT</name>
<dbReference type="InterPro" id="IPR000335">
    <property type="entry name" value="Bleomycin-R"/>
</dbReference>
<dbReference type="EMBL" id="JBEWZG010000002">
    <property type="protein sequence ID" value="MFL0206328.1"/>
    <property type="molecule type" value="Genomic_DNA"/>
</dbReference>
<keyword evidence="3" id="KW-0046">Antibiotic resistance</keyword>
<accession>A0ABW8SX03</accession>
<dbReference type="RefSeq" id="WP_406777906.1">
    <property type="nucleotide sequence ID" value="NZ_JBEWZG010000002.1"/>
</dbReference>
<evidence type="ECO:0000256" key="3">
    <source>
        <dbReference type="ARBA" id="ARBA00023251"/>
    </source>
</evidence>
<dbReference type="InterPro" id="IPR029068">
    <property type="entry name" value="Glyas_Bleomycin-R_OHBP_Dase"/>
</dbReference>
<dbReference type="CDD" id="cd08349">
    <property type="entry name" value="BLMA_like"/>
    <property type="match status" value="1"/>
</dbReference>
<evidence type="ECO:0000256" key="2">
    <source>
        <dbReference type="ARBA" id="ARBA00021572"/>
    </source>
</evidence>
<gene>
    <name evidence="5" type="ORF">V7S74_06195</name>
</gene>